<evidence type="ECO:0000256" key="1">
    <source>
        <dbReference type="SAM" id="SignalP"/>
    </source>
</evidence>
<proteinExistence type="predicted"/>
<feature type="chain" id="PRO_5026861321" evidence="1">
    <location>
        <begin position="25"/>
        <end position="106"/>
    </location>
</feature>
<name>A0A6L5Y9Z9_9BACT</name>
<dbReference type="RefSeq" id="WP_154528230.1">
    <property type="nucleotide sequence ID" value="NZ_JAXDZJ010000147.1"/>
</dbReference>
<gene>
    <name evidence="2" type="ORF">FYJ74_03530</name>
</gene>
<reference evidence="2 3" key="1">
    <citation type="submission" date="2019-08" db="EMBL/GenBank/DDBJ databases">
        <title>In-depth cultivation of the pig gut microbiome towards novel bacterial diversity and tailored functional studies.</title>
        <authorList>
            <person name="Wylensek D."/>
            <person name="Hitch T.C.A."/>
            <person name="Clavel T."/>
        </authorList>
    </citation>
    <scope>NUCLEOTIDE SEQUENCE [LARGE SCALE GENOMIC DNA]</scope>
    <source>
        <strain evidence="2 3">SM-530-WT-4B</strain>
    </source>
</reference>
<comment type="caution">
    <text evidence="2">The sequence shown here is derived from an EMBL/GenBank/DDBJ whole genome shotgun (WGS) entry which is preliminary data.</text>
</comment>
<accession>A0A6L5Y9Z9</accession>
<evidence type="ECO:0000313" key="3">
    <source>
        <dbReference type="Proteomes" id="UP000473699"/>
    </source>
</evidence>
<feature type="signal peptide" evidence="1">
    <location>
        <begin position="1"/>
        <end position="24"/>
    </location>
</feature>
<sequence length="106" mass="11077">MNRKLWTGVITAVFVAALAGAALAHTPLFSCWDNGDGTLSCEGGFSDGSSAANIPIRVTDEKNEVVFEGKLDESGELTFDKPQGVFSVTFDGGPGHTLTVKSGDIK</sequence>
<keyword evidence="3" id="KW-1185">Reference proteome</keyword>
<dbReference type="AlphaFoldDB" id="A0A6L5Y9Z9"/>
<protein>
    <submittedName>
        <fullName evidence="2">Uncharacterized protein</fullName>
    </submittedName>
</protein>
<keyword evidence="1" id="KW-0732">Signal</keyword>
<organism evidence="2 3">
    <name type="scientific">Pyramidobacter porci</name>
    <dbReference type="NCBI Taxonomy" id="2605789"/>
    <lineage>
        <taxon>Bacteria</taxon>
        <taxon>Thermotogati</taxon>
        <taxon>Synergistota</taxon>
        <taxon>Synergistia</taxon>
        <taxon>Synergistales</taxon>
        <taxon>Dethiosulfovibrionaceae</taxon>
        <taxon>Pyramidobacter</taxon>
    </lineage>
</organism>
<dbReference type="Proteomes" id="UP000473699">
    <property type="component" value="Unassembled WGS sequence"/>
</dbReference>
<dbReference type="EMBL" id="VUNH01000003">
    <property type="protein sequence ID" value="MST55119.1"/>
    <property type="molecule type" value="Genomic_DNA"/>
</dbReference>
<evidence type="ECO:0000313" key="2">
    <source>
        <dbReference type="EMBL" id="MST55119.1"/>
    </source>
</evidence>